<keyword evidence="3" id="KW-1185">Reference proteome</keyword>
<feature type="transmembrane region" description="Helical" evidence="1">
    <location>
        <begin position="45"/>
        <end position="76"/>
    </location>
</feature>
<organism evidence="2 3">
    <name type="scientific">Massilia soli</name>
    <dbReference type="NCBI Taxonomy" id="2792854"/>
    <lineage>
        <taxon>Bacteria</taxon>
        <taxon>Pseudomonadati</taxon>
        <taxon>Pseudomonadota</taxon>
        <taxon>Betaproteobacteria</taxon>
        <taxon>Burkholderiales</taxon>
        <taxon>Oxalobacteraceae</taxon>
        <taxon>Telluria group</taxon>
        <taxon>Massilia</taxon>
    </lineage>
</organism>
<reference evidence="2 3" key="1">
    <citation type="submission" date="2021-08" db="EMBL/GenBank/DDBJ databases">
        <title>Massilia sp. R798.</title>
        <authorList>
            <person name="Baek J.H."/>
            <person name="Jung H.S."/>
            <person name="Kim K.R."/>
            <person name="Jeon C.O."/>
        </authorList>
    </citation>
    <scope>NUCLEOTIDE SEQUENCE [LARGE SCALE GENOMIC DNA]</scope>
    <source>
        <strain evidence="2 3">R798</strain>
    </source>
</reference>
<evidence type="ECO:0000313" key="3">
    <source>
        <dbReference type="Proteomes" id="UP000809349"/>
    </source>
</evidence>
<sequence length="111" mass="12035">MKNSKTTTAIGIGMILGSMPCTLAGVLILYLMASLNEGRAAGRDVAFDVIGVLMMTFFAYLIALVSCLAGLFYFAIGVRNRTVVFSAWHWFCLLYPLVQVTAATIYLAANK</sequence>
<keyword evidence="1" id="KW-1133">Transmembrane helix</keyword>
<evidence type="ECO:0000313" key="2">
    <source>
        <dbReference type="EMBL" id="MBZ2208433.1"/>
    </source>
</evidence>
<dbReference type="EMBL" id="JAFBIL020000005">
    <property type="protein sequence ID" value="MBZ2208433.1"/>
    <property type="molecule type" value="Genomic_DNA"/>
</dbReference>
<name>A0ABS7SR55_9BURK</name>
<dbReference type="Proteomes" id="UP000809349">
    <property type="component" value="Unassembled WGS sequence"/>
</dbReference>
<proteinExistence type="predicted"/>
<feature type="transmembrane region" description="Helical" evidence="1">
    <location>
        <begin position="12"/>
        <end position="33"/>
    </location>
</feature>
<keyword evidence="1" id="KW-0812">Transmembrane</keyword>
<evidence type="ECO:0000256" key="1">
    <source>
        <dbReference type="SAM" id="Phobius"/>
    </source>
</evidence>
<dbReference type="RefSeq" id="WP_223468915.1">
    <property type="nucleotide sequence ID" value="NZ_JAFBIL020000005.1"/>
</dbReference>
<comment type="caution">
    <text evidence="2">The sequence shown here is derived from an EMBL/GenBank/DDBJ whole genome shotgun (WGS) entry which is preliminary data.</text>
</comment>
<accession>A0ABS7SR55</accession>
<keyword evidence="1" id="KW-0472">Membrane</keyword>
<protein>
    <submittedName>
        <fullName evidence="2">Uncharacterized protein</fullName>
    </submittedName>
</protein>
<gene>
    <name evidence="2" type="ORF">I4X03_014300</name>
</gene>
<feature type="transmembrane region" description="Helical" evidence="1">
    <location>
        <begin position="88"/>
        <end position="109"/>
    </location>
</feature>